<evidence type="ECO:0000256" key="10">
    <source>
        <dbReference type="ARBA" id="ARBA00023098"/>
    </source>
</evidence>
<keyword evidence="6" id="KW-0441">Lipid A biosynthesis</keyword>
<dbReference type="Proteomes" id="UP000284662">
    <property type="component" value="Unassembled WGS sequence"/>
</dbReference>
<evidence type="ECO:0000256" key="9">
    <source>
        <dbReference type="ARBA" id="ARBA00022989"/>
    </source>
</evidence>
<dbReference type="InterPro" id="IPR037185">
    <property type="entry name" value="EmrE-like"/>
</dbReference>
<evidence type="ECO:0000313" key="15">
    <source>
        <dbReference type="Proteomes" id="UP000284662"/>
    </source>
</evidence>
<dbReference type="InterPro" id="IPR000620">
    <property type="entry name" value="EamA_dom"/>
</dbReference>
<protein>
    <submittedName>
        <fullName evidence="14">4-amino-4-deoxy-L-arabinose transferase</fullName>
    </submittedName>
</protein>
<comment type="subcellular location">
    <subcellularLocation>
        <location evidence="1">Cell membrane</location>
        <topology evidence="1">Multi-pass membrane protein</topology>
    </subcellularLocation>
</comment>
<evidence type="ECO:0000256" key="8">
    <source>
        <dbReference type="ARBA" id="ARBA00022985"/>
    </source>
</evidence>
<keyword evidence="14" id="KW-0808">Transferase</keyword>
<dbReference type="GO" id="GO:0005886">
    <property type="term" value="C:plasma membrane"/>
    <property type="evidence" value="ECO:0007669"/>
    <property type="project" value="UniProtKB-SubCell"/>
</dbReference>
<dbReference type="GO" id="GO:0016740">
    <property type="term" value="F:transferase activity"/>
    <property type="evidence" value="ECO:0007669"/>
    <property type="project" value="UniProtKB-KW"/>
</dbReference>
<dbReference type="Gene3D" id="1.10.3730.20">
    <property type="match status" value="1"/>
</dbReference>
<sequence>MLDREPHDFSRGRFRLTGVLLNAAAQLVLKKGMSQIGSIQVDINSILTMVLKASTNIYVWSGLIFYVISFVVWLMVLSRVEVSYAYPFLSIGYIIAAFVGYFYFGESMTLNKIGGIIIICLGVFLLYRS</sequence>
<evidence type="ECO:0000256" key="5">
    <source>
        <dbReference type="ARBA" id="ARBA00022519"/>
    </source>
</evidence>
<keyword evidence="3" id="KW-1003">Cell membrane</keyword>
<feature type="transmembrane region" description="Helical" evidence="12">
    <location>
        <begin position="84"/>
        <end position="104"/>
    </location>
</feature>
<dbReference type="InterPro" id="IPR000390">
    <property type="entry name" value="Small_drug/metabolite_transptr"/>
</dbReference>
<evidence type="ECO:0000256" key="11">
    <source>
        <dbReference type="ARBA" id="ARBA00023136"/>
    </source>
</evidence>
<dbReference type="PANTHER" id="PTHR30561:SF9">
    <property type="entry name" value="4-AMINO-4-DEOXY-L-ARABINOSE-PHOSPHOUNDECAPRENOL FLIPPASE SUBUNIT ARNF-RELATED"/>
    <property type="match status" value="1"/>
</dbReference>
<comment type="caution">
    <text evidence="14">The sequence shown here is derived from an EMBL/GenBank/DDBJ whole genome shotgun (WGS) entry which is preliminary data.</text>
</comment>
<evidence type="ECO:0000256" key="12">
    <source>
        <dbReference type="SAM" id="Phobius"/>
    </source>
</evidence>
<dbReference type="PANTHER" id="PTHR30561">
    <property type="entry name" value="SMR FAMILY PROTON-DEPENDENT DRUG EFFLUX TRANSPORTER SUGE"/>
    <property type="match status" value="1"/>
</dbReference>
<evidence type="ECO:0000256" key="2">
    <source>
        <dbReference type="ARBA" id="ARBA00007362"/>
    </source>
</evidence>
<gene>
    <name evidence="14" type="ORF">DWZ11_08125</name>
</gene>
<feature type="transmembrane region" description="Helical" evidence="12">
    <location>
        <begin position="110"/>
        <end position="127"/>
    </location>
</feature>
<dbReference type="SUPFAM" id="SSF103481">
    <property type="entry name" value="Multidrug resistance efflux transporter EmrE"/>
    <property type="match status" value="1"/>
</dbReference>
<proteinExistence type="inferred from homology"/>
<dbReference type="GO" id="GO:0022857">
    <property type="term" value="F:transmembrane transporter activity"/>
    <property type="evidence" value="ECO:0007669"/>
    <property type="project" value="InterPro"/>
</dbReference>
<keyword evidence="7 12" id="KW-0812">Transmembrane</keyword>
<dbReference type="GO" id="GO:0009103">
    <property type="term" value="P:lipopolysaccharide biosynthetic process"/>
    <property type="evidence" value="ECO:0007669"/>
    <property type="project" value="UniProtKB-KW"/>
</dbReference>
<feature type="domain" description="EamA" evidence="13">
    <location>
        <begin position="60"/>
        <end position="127"/>
    </location>
</feature>
<evidence type="ECO:0000256" key="7">
    <source>
        <dbReference type="ARBA" id="ARBA00022692"/>
    </source>
</evidence>
<keyword evidence="8" id="KW-0448">Lipopolysaccharide biosynthesis</keyword>
<evidence type="ECO:0000259" key="13">
    <source>
        <dbReference type="Pfam" id="PF00892"/>
    </source>
</evidence>
<keyword evidence="10" id="KW-0443">Lipid metabolism</keyword>
<keyword evidence="9 12" id="KW-1133">Transmembrane helix</keyword>
<reference evidence="14 15" key="1">
    <citation type="submission" date="2018-08" db="EMBL/GenBank/DDBJ databases">
        <title>A genome reference for cultivated species of the human gut microbiota.</title>
        <authorList>
            <person name="Zou Y."/>
            <person name="Xue W."/>
            <person name="Luo G."/>
        </authorList>
    </citation>
    <scope>NUCLEOTIDE SEQUENCE [LARGE SCALE GENOMIC DNA]</scope>
    <source>
        <strain evidence="14 15">AF29-2</strain>
    </source>
</reference>
<evidence type="ECO:0000256" key="3">
    <source>
        <dbReference type="ARBA" id="ARBA00022475"/>
    </source>
</evidence>
<comment type="similarity">
    <text evidence="2">Belongs to the EamA transporter family.</text>
</comment>
<accession>A0A411ZMY6</accession>
<keyword evidence="11 12" id="KW-0472">Membrane</keyword>
<evidence type="ECO:0000313" key="14">
    <source>
        <dbReference type="EMBL" id="RGQ04206.1"/>
    </source>
</evidence>
<evidence type="ECO:0000256" key="4">
    <source>
        <dbReference type="ARBA" id="ARBA00022516"/>
    </source>
</evidence>
<keyword evidence="5" id="KW-0997">Cell inner membrane</keyword>
<evidence type="ECO:0000256" key="6">
    <source>
        <dbReference type="ARBA" id="ARBA00022556"/>
    </source>
</evidence>
<organism evidence="14 15">
    <name type="scientific">Megamonas rupellensis</name>
    <dbReference type="NCBI Taxonomy" id="491921"/>
    <lineage>
        <taxon>Bacteria</taxon>
        <taxon>Bacillati</taxon>
        <taxon>Bacillota</taxon>
        <taxon>Negativicutes</taxon>
        <taxon>Selenomonadales</taxon>
        <taxon>Selenomonadaceae</taxon>
        <taxon>Megamonas</taxon>
    </lineage>
</organism>
<keyword evidence="4" id="KW-0444">Lipid biosynthesis</keyword>
<dbReference type="EMBL" id="QRST01000016">
    <property type="protein sequence ID" value="RGQ04206.1"/>
    <property type="molecule type" value="Genomic_DNA"/>
</dbReference>
<evidence type="ECO:0000256" key="1">
    <source>
        <dbReference type="ARBA" id="ARBA00004651"/>
    </source>
</evidence>
<name>A0A411ZMY6_9FIRM</name>
<dbReference type="AlphaFoldDB" id="A0A411ZMY6"/>
<dbReference type="Pfam" id="PF00892">
    <property type="entry name" value="EamA"/>
    <property type="match status" value="1"/>
</dbReference>
<feature type="transmembrane region" description="Helical" evidence="12">
    <location>
        <begin position="57"/>
        <end position="77"/>
    </location>
</feature>